<evidence type="ECO:0000256" key="1">
    <source>
        <dbReference type="ARBA" id="ARBA00004120"/>
    </source>
</evidence>
<feature type="compositionally biased region" description="Basic and acidic residues" evidence="9">
    <location>
        <begin position="1328"/>
        <end position="1341"/>
    </location>
</feature>
<evidence type="ECO:0000256" key="3">
    <source>
        <dbReference type="ARBA" id="ARBA00022490"/>
    </source>
</evidence>
<dbReference type="Proteomes" id="UP001153321">
    <property type="component" value="Chromosome 9"/>
</dbReference>
<feature type="coiled-coil region" evidence="8">
    <location>
        <begin position="838"/>
        <end position="876"/>
    </location>
</feature>
<feature type="compositionally biased region" description="Basic and acidic residues" evidence="9">
    <location>
        <begin position="549"/>
        <end position="558"/>
    </location>
</feature>
<dbReference type="GO" id="GO:0097711">
    <property type="term" value="P:ciliary basal body-plasma membrane docking"/>
    <property type="evidence" value="ECO:0007669"/>
    <property type="project" value="TreeGrafter"/>
</dbReference>
<feature type="region of interest" description="Disordered" evidence="9">
    <location>
        <begin position="293"/>
        <end position="313"/>
    </location>
</feature>
<feature type="compositionally biased region" description="Polar residues" evidence="9">
    <location>
        <begin position="1305"/>
        <end position="1327"/>
    </location>
</feature>
<dbReference type="PANTHER" id="PTHR18879:SF20">
    <property type="entry name" value="CENTROSOMAL PROTEIN OF 290 KDA"/>
    <property type="match status" value="1"/>
</dbReference>
<keyword evidence="5 8" id="KW-0175">Coiled coil</keyword>
<evidence type="ECO:0000256" key="8">
    <source>
        <dbReference type="SAM" id="Coils"/>
    </source>
</evidence>
<feature type="coiled-coil region" evidence="8">
    <location>
        <begin position="2110"/>
        <end position="2137"/>
    </location>
</feature>
<feature type="coiled-coil region" evidence="8">
    <location>
        <begin position="1160"/>
        <end position="1187"/>
    </location>
</feature>
<feature type="coiled-coil region" evidence="8">
    <location>
        <begin position="440"/>
        <end position="519"/>
    </location>
</feature>
<keyword evidence="3" id="KW-0963">Cytoplasm</keyword>
<dbReference type="PANTHER" id="PTHR18879">
    <property type="entry name" value="CENTROSOMAL PROTEIN OF 290 KDA"/>
    <property type="match status" value="1"/>
</dbReference>
<feature type="compositionally biased region" description="Low complexity" evidence="9">
    <location>
        <begin position="297"/>
        <end position="306"/>
    </location>
</feature>
<proteinExistence type="predicted"/>
<feature type="region of interest" description="Disordered" evidence="9">
    <location>
        <begin position="1268"/>
        <end position="1354"/>
    </location>
</feature>
<comment type="subcellular location">
    <subcellularLocation>
        <location evidence="1">Cytoplasm</location>
        <location evidence="1">Cytoskeleton</location>
        <location evidence="1">Cilium basal body</location>
    </subcellularLocation>
    <subcellularLocation>
        <location evidence="2">Cytoplasm</location>
        <location evidence="2">Cytoskeleton</location>
        <location evidence="2">Microtubule organizing center</location>
        <location evidence="2">Centrosome</location>
    </subcellularLocation>
</comment>
<dbReference type="GO" id="GO:1905515">
    <property type="term" value="P:non-motile cilium assembly"/>
    <property type="evidence" value="ECO:0007669"/>
    <property type="project" value="TreeGrafter"/>
</dbReference>
<dbReference type="GO" id="GO:0034451">
    <property type="term" value="C:centriolar satellite"/>
    <property type="evidence" value="ECO:0007669"/>
    <property type="project" value="TreeGrafter"/>
</dbReference>
<dbReference type="InterPro" id="IPR026201">
    <property type="entry name" value="Cep290"/>
</dbReference>
<feature type="coiled-coil region" evidence="8">
    <location>
        <begin position="375"/>
        <end position="416"/>
    </location>
</feature>
<feature type="coiled-coil region" evidence="8">
    <location>
        <begin position="1742"/>
        <end position="1783"/>
    </location>
</feature>
<protein>
    <submittedName>
        <fullName evidence="10">Uncharacterized protein</fullName>
    </submittedName>
</protein>
<feature type="region of interest" description="Disordered" evidence="9">
    <location>
        <begin position="2056"/>
        <end position="2093"/>
    </location>
</feature>
<dbReference type="GO" id="GO:0035869">
    <property type="term" value="C:ciliary transition zone"/>
    <property type="evidence" value="ECO:0007669"/>
    <property type="project" value="TreeGrafter"/>
</dbReference>
<evidence type="ECO:0000313" key="11">
    <source>
        <dbReference type="Proteomes" id="UP001153321"/>
    </source>
</evidence>
<evidence type="ECO:0000256" key="7">
    <source>
        <dbReference type="ARBA" id="ARBA00023273"/>
    </source>
</evidence>
<feature type="coiled-coil region" evidence="8">
    <location>
        <begin position="1373"/>
        <end position="1535"/>
    </location>
</feature>
<gene>
    <name evidence="10" type="ORF">SPLIT_LOCUS12576</name>
</gene>
<accession>A0A9P0II02</accession>
<keyword evidence="7" id="KW-0966">Cell projection</keyword>
<keyword evidence="6" id="KW-0206">Cytoskeleton</keyword>
<feature type="coiled-coil region" evidence="8">
    <location>
        <begin position="1587"/>
        <end position="1678"/>
    </location>
</feature>
<dbReference type="EMBL" id="LR824540">
    <property type="protein sequence ID" value="CAH1647225.1"/>
    <property type="molecule type" value="Genomic_DNA"/>
</dbReference>
<feature type="region of interest" description="Disordered" evidence="9">
    <location>
        <begin position="541"/>
        <end position="560"/>
    </location>
</feature>
<keyword evidence="4" id="KW-0970">Cilium biogenesis/degradation</keyword>
<evidence type="ECO:0000313" key="10">
    <source>
        <dbReference type="EMBL" id="CAH1647225.1"/>
    </source>
</evidence>
<feature type="coiled-coil region" evidence="8">
    <location>
        <begin position="778"/>
        <end position="805"/>
    </location>
</feature>
<organism evidence="10 11">
    <name type="scientific">Spodoptera littoralis</name>
    <name type="common">Egyptian cotton leafworm</name>
    <dbReference type="NCBI Taxonomy" id="7109"/>
    <lineage>
        <taxon>Eukaryota</taxon>
        <taxon>Metazoa</taxon>
        <taxon>Ecdysozoa</taxon>
        <taxon>Arthropoda</taxon>
        <taxon>Hexapoda</taxon>
        <taxon>Insecta</taxon>
        <taxon>Pterygota</taxon>
        <taxon>Neoptera</taxon>
        <taxon>Endopterygota</taxon>
        <taxon>Lepidoptera</taxon>
        <taxon>Glossata</taxon>
        <taxon>Ditrysia</taxon>
        <taxon>Noctuoidea</taxon>
        <taxon>Noctuidae</taxon>
        <taxon>Amphipyrinae</taxon>
        <taxon>Spodoptera</taxon>
    </lineage>
</organism>
<name>A0A9P0II02_SPOLI</name>
<evidence type="ECO:0000256" key="5">
    <source>
        <dbReference type="ARBA" id="ARBA00023054"/>
    </source>
</evidence>
<evidence type="ECO:0000256" key="2">
    <source>
        <dbReference type="ARBA" id="ARBA00004300"/>
    </source>
</evidence>
<evidence type="ECO:0000256" key="4">
    <source>
        <dbReference type="ARBA" id="ARBA00022794"/>
    </source>
</evidence>
<dbReference type="GO" id="GO:1905349">
    <property type="term" value="P:ciliary transition zone assembly"/>
    <property type="evidence" value="ECO:0007669"/>
    <property type="project" value="TreeGrafter"/>
</dbReference>
<feature type="compositionally biased region" description="Basic and acidic residues" evidence="9">
    <location>
        <begin position="2081"/>
        <end position="2093"/>
    </location>
</feature>
<reference evidence="10" key="1">
    <citation type="submission" date="2022-02" db="EMBL/GenBank/DDBJ databases">
        <authorList>
            <person name="King R."/>
        </authorList>
    </citation>
    <scope>NUCLEOTIDE SEQUENCE</scope>
</reference>
<keyword evidence="11" id="KW-1185">Reference proteome</keyword>
<feature type="coiled-coil region" evidence="8">
    <location>
        <begin position="934"/>
        <end position="984"/>
    </location>
</feature>
<sequence>MVETDWREILSFSQKELTQTDKEKLCESLCWMEADDIELNFTDLKTLFRLAQDILKLKSEQVNNLVGQLKSSHKKSSKMKVESTYAVSPTQSNDSALETITHQEEIIKANKEILEQLYADIADLESRKSKLEESRSNFDIDSDSSRDVLSEMNAVAELEQEVTMKNKHIRKLLNDVKILEEENTNLKEKVSVLKDKLTEATQLIDNLTGQIMAINNECGQLKELLGKSEQAKAHLSVEMEALRKELFEKDSKRENLYEDIKSKVQHWKSIAKSKKAELEAATNENLKLKEDLKDATKSTTSSPKASIKSDTEKRKIKELQEKLTEASNEIEQTANLINLLRAENKQLKAVIEEVPDNSISEAKNISDDNKERTIINKLKRKVKTLTVSLQGAEEMIAAREKELTEITSQLQLLQSDEGINALLEGLKNKKRQLKFKDEGIKTLVQEANTLNNLINDLQLENETLRQRFNVPSEEKVPVKGIMKDYRNLQETNARITKELKRLENKLVGTELSNRQLNTKIKKLVSVLNKIGYTKSKIDEIVEDSESDENEPKVEKEEATSTITESEFQQVVMEKENQQKEMLTIIEENKGLRKGLQEILDFLKDNSKTSSGVLTLKCPSLEAILLSMEARNSAGWFAPHMSTVMELRTALGGKDALLTALHEARKETFDVMAQLSDATKKSSELEKRLNEMEVKNKEKEVEEKLLQQKNDDIEFGSWMSEKEQNDIDFYDKSQIDKLVENGNSLYECQLKKGLEYFHVKFKELFNKLTSMAIHASDDLNKWSIQEENYKAQIERLKSQLQEDDSSDHSPGIVPIPSITCLERKCVYLEEAYKYIRTLNENLKNEVLESKRDAMEAASEYETQIQKLILNIANLTDRLRYSVSLELFWKQNFALSEILSKYRKLVEAGVNNKNHMLNLFSRLDEDKVNIINYIRLEMNRQRGKSAEDNIQKMESKVEQILLDKQIKQLCSELDDKDKKITTLELKNTELQDVRVKKIDETLASLTKQEADLVKDQLHKLSDENVVLKEKCQHISSQLDIALLQLQDSQQRQMSNDLEINMLQHQILDLQSTSDNKAIIARLSGEILVAHLQTSESHKRLERLQAALSKERELRMQAEDMFRARQKIFNVYTTRYESKFRYLYEILTTLRQQYQGSIPLISIEKYLNKLEELSRKNRTVDEKLYEIEDLRANLISKHAVFDQILDVSKNKCLIEEDSCAHKLKYIMMQSVNTREIEHINKKLKAMETSQEDLMKHCNSLERTLVLLNQGFEKTSPNDRRRSIGEDTDDQSVQMELEDVQSEDDSTSPRRSQTITLTKPQMLQNSTNQPKETTDRQPENKKADSPVKVLQRQPSKKFSDALAQTNEVINTSKLIQTEENNDVINKMREQIESLTAEIDKTNKQLYDAMSLTHKRTEEILILNNEKVNYESKLQSLKESNNQKEIMNDKLQLTIEDLRKQINDLQMKHNAEANRRRENANEENKSLLLALKELEDDKNAIIVEYKGLLNTERDEYAKSVKDLQLKIVELQSNLDRRASESNASNGEAIKEVVTKYTMKTSELEDKCFKLQGELDECKSELTTYQSESARWKDLATERLTKMEQLNSQLQERHCHEVKSYKAENEHWLTQLNEMQREHMDLRTRLTDQKTVYLKQLSDKDTQIEQLRIIINNLKTQVMNMQTLISVNDPSFDLSAIVEVDETSDVISHHGSDRLELKFESSVDLHDSHDDVMRIPASSTTIWQEPVIERLRREKQLAGKQNAILRRQIKVLASRERRARLDAQNLKNQVFRISTTGHKVTTAETAALHNKIASLQAQLTSARRDTNSSVALWDKWKRAQQASDRWQSRYDEKSQEVIKLEAGLSLAKSTVTRLEKEKRVLLARLSEAKPLNVSSYSTSVDDSQIIAIEKQEAETQEKPERCSKECLCSEAALPVSSQALLDRVQAQQRRIAALEIAEKGNELLVSEYERSLAEITSLKGQVLKLESTLLESQIRTPLKSGGDAQPELNYWKSYCEMLKEENIQLTQKINSMETMPTTAHQHRVNDLEQTVLTLRGVIHKLQAEQKSGSGHKRSDSRPSSSRSSRSNTEKSRLQSETHRLEVANLKRTIHDKDLLLERSKEMLKIAAEREDELLRENSFLRRQLEDVTRPKGGFLSA</sequence>
<feature type="compositionally biased region" description="Basic and acidic residues" evidence="9">
    <location>
        <begin position="1272"/>
        <end position="1281"/>
    </location>
</feature>
<evidence type="ECO:0000256" key="6">
    <source>
        <dbReference type="ARBA" id="ARBA00023212"/>
    </source>
</evidence>
<feature type="compositionally biased region" description="Low complexity" evidence="9">
    <location>
        <begin position="2071"/>
        <end position="2080"/>
    </location>
</feature>
<feature type="compositionally biased region" description="Acidic residues" evidence="9">
    <location>
        <begin position="1282"/>
        <end position="1302"/>
    </location>
</feature>
<feature type="coiled-coil region" evidence="8">
    <location>
        <begin position="674"/>
        <end position="711"/>
    </location>
</feature>
<evidence type="ECO:0000256" key="9">
    <source>
        <dbReference type="SAM" id="MobiDB-lite"/>
    </source>
</evidence>